<dbReference type="InterPro" id="IPR005467">
    <property type="entry name" value="His_kinase_dom"/>
</dbReference>
<dbReference type="Pfam" id="PF02518">
    <property type="entry name" value="HATPase_c"/>
    <property type="match status" value="1"/>
</dbReference>
<dbReference type="EC" id="2.7.13.3" evidence="4"/>
<evidence type="ECO:0000259" key="16">
    <source>
        <dbReference type="PROSITE" id="PS50110"/>
    </source>
</evidence>
<dbReference type="PROSITE" id="PS50109">
    <property type="entry name" value="HIS_KIN"/>
    <property type="match status" value="1"/>
</dbReference>
<evidence type="ECO:0000256" key="13">
    <source>
        <dbReference type="SAM" id="MobiDB-lite"/>
    </source>
</evidence>
<dbReference type="PRINTS" id="PR00344">
    <property type="entry name" value="BCTRLSENSOR"/>
</dbReference>
<name>A0A2A2FA88_9GAMM</name>
<comment type="caution">
    <text evidence="17">The sequence shown here is derived from an EMBL/GenBank/DDBJ whole genome shotgun (WGS) entry which is preliminary data.</text>
</comment>
<dbReference type="InterPro" id="IPR003594">
    <property type="entry name" value="HATPase_dom"/>
</dbReference>
<sequence>MASNELILFGGLYALILVALAWLAERSGGWPKRMRGLLYGMSLGVYCSSWTFLGAVGNAADSGWTFLPIYLGPILMFVFAWPFIRRLLLAGSRNRVTSIADFIGSRFGKDQKLAALVTLVALIGTLPYIALQLRGIALAWSSANISDWQMPFALGNNVSFFAALFLAWFAITFGTRIIDGANRHRGLLAVVAAESAVKLLAFILLGGFAIWLLAGETDMQPLGEASPFSFSTFGDAGFYTQLLVSALAIVCLPRQFHVLVVEYHDEASARCARWMFPLYLALFAIMVLPLVEAARHHLAGMAIPGDSYVLALPAITGHSWLTAVAFVGAMSAATAMVLVATIALSLMISNELFMPVYLRIRERLDRPRSDLGAVLRQVRQASILGILLLGWILEQAARFTEGLSYMGLLAFTSCAQLMPALVAGLYWRGAHRNGVLLGLLTGTLTWLYTLLLPVLIQSDNGWLTQGPLGLGWLQPQNLLGLGNFLDPLTHGVIWSLGLNILVMTLVSRVSRATALDERQALAFIDPMPGHGLSDEDLAATEITLHQLHGLIRPVLGQEESDRLWAELEQSQEQRLLPFDKATRYTVRVTESKLGSVIGAASAHRAIRLLERQTPLQMEDIVDLMGGTSEQLQFSRHLLQTTLENVPQGISVVDRNLELVAWNSQYENLFNYPPRLLYVGCPIARIYEYNAARGLLSDVRDNNINAAVERRLEMLRSGRPYRLERHMPDGSVIEIRGKPIPSGGYVTAYNDVSEYHRVMTELEDARDTLEERVAERTRELSAANESLQNENELRARIERELHQVHASKSRFLAGASHDLLQPINAARLLSSTLLRQQGNEAAPELRHIDSALASAETLISHLREISRLDSGRLEPEVRNVELGAILEELINEFRMTAERKGIRLDYVPCSLWIRTDPHLLRRVIQNFLSNAINYTREGRVVLGCRQSAQSVSIQVWDTGPGIAESDQQRIFDEFERLHTDATREVQGLGLGLPIAMRIARLLEHPIDCRSIQGQGSMFALTAPRGTPEQTRRDQPQTEDPQLSGLQVICIDNEPHLLAGLQALLTQFGCRVTTAKSLGEAMQKRPAEAPDLVIADYHLDQETGLAVAQALTLNWEEKVPVLIISADDSDPIRNAVREAGYRFLAKPVDAASLRLTLRRLLRRRPGH</sequence>
<feature type="transmembrane region" description="Helical" evidence="14">
    <location>
        <begin position="113"/>
        <end position="133"/>
    </location>
</feature>
<feature type="transmembrane region" description="Helical" evidence="14">
    <location>
        <begin position="6"/>
        <end position="24"/>
    </location>
</feature>
<evidence type="ECO:0000256" key="7">
    <source>
        <dbReference type="ARBA" id="ARBA00022692"/>
    </source>
</evidence>
<dbReference type="PROSITE" id="PS50110">
    <property type="entry name" value="RESPONSE_REGULATORY"/>
    <property type="match status" value="1"/>
</dbReference>
<keyword evidence="6" id="KW-0808">Transferase</keyword>
<dbReference type="Gene3D" id="3.30.450.20">
    <property type="entry name" value="PAS domain"/>
    <property type="match status" value="1"/>
</dbReference>
<evidence type="ECO:0000256" key="5">
    <source>
        <dbReference type="ARBA" id="ARBA00022553"/>
    </source>
</evidence>
<dbReference type="RefSeq" id="WP_095616505.1">
    <property type="nucleotide sequence ID" value="NZ_NSKD01000001.1"/>
</dbReference>
<keyword evidence="9 14" id="KW-1133">Transmembrane helix</keyword>
<keyword evidence="10 14" id="KW-0472">Membrane</keyword>
<dbReference type="CDD" id="cd10322">
    <property type="entry name" value="SLC5sbd"/>
    <property type="match status" value="1"/>
</dbReference>
<evidence type="ECO:0000256" key="6">
    <source>
        <dbReference type="ARBA" id="ARBA00022679"/>
    </source>
</evidence>
<evidence type="ECO:0000256" key="14">
    <source>
        <dbReference type="SAM" id="Phobius"/>
    </source>
</evidence>
<proteinExistence type="inferred from homology"/>
<gene>
    <name evidence="17" type="ORF">CK501_04540</name>
</gene>
<dbReference type="InterPro" id="IPR035965">
    <property type="entry name" value="PAS-like_dom_sf"/>
</dbReference>
<dbReference type="OrthoDB" id="9764438at2"/>
<evidence type="ECO:0000259" key="15">
    <source>
        <dbReference type="PROSITE" id="PS50109"/>
    </source>
</evidence>
<evidence type="ECO:0000313" key="18">
    <source>
        <dbReference type="Proteomes" id="UP000218896"/>
    </source>
</evidence>
<feature type="domain" description="Response regulatory" evidence="16">
    <location>
        <begin position="1045"/>
        <end position="1159"/>
    </location>
</feature>
<dbReference type="Pfam" id="PF00072">
    <property type="entry name" value="Response_reg"/>
    <property type="match status" value="1"/>
</dbReference>
<evidence type="ECO:0000256" key="1">
    <source>
        <dbReference type="ARBA" id="ARBA00000085"/>
    </source>
</evidence>
<dbReference type="InterPro" id="IPR001789">
    <property type="entry name" value="Sig_transdc_resp-reg_receiver"/>
</dbReference>
<reference evidence="17 18" key="1">
    <citation type="submission" date="2017-08" db="EMBL/GenBank/DDBJ databases">
        <title>Halovibrio sewagensis sp. nov., isolated from wastewater of high salinity.</title>
        <authorList>
            <person name="Dong X."/>
            <person name="Zhang G."/>
        </authorList>
    </citation>
    <scope>NUCLEOTIDE SEQUENCE [LARGE SCALE GENOMIC DNA]</scope>
    <source>
        <strain evidence="17 18">YL5-2</strain>
    </source>
</reference>
<evidence type="ECO:0000256" key="9">
    <source>
        <dbReference type="ARBA" id="ARBA00022989"/>
    </source>
</evidence>
<dbReference type="InterPro" id="IPR011006">
    <property type="entry name" value="CheY-like_superfamily"/>
</dbReference>
<comment type="similarity">
    <text evidence="3">Belongs to the sodium:solute symporter (SSF) (TC 2.A.21) family.</text>
</comment>
<dbReference type="PANTHER" id="PTHR43047">
    <property type="entry name" value="TWO-COMPONENT HISTIDINE PROTEIN KINASE"/>
    <property type="match status" value="1"/>
</dbReference>
<evidence type="ECO:0000256" key="2">
    <source>
        <dbReference type="ARBA" id="ARBA00004141"/>
    </source>
</evidence>
<dbReference type="SUPFAM" id="SSF52172">
    <property type="entry name" value="CheY-like"/>
    <property type="match status" value="1"/>
</dbReference>
<feature type="transmembrane region" description="Helical" evidence="14">
    <location>
        <begin position="405"/>
        <end position="427"/>
    </location>
</feature>
<dbReference type="Pfam" id="PF00512">
    <property type="entry name" value="HisKA"/>
    <property type="match status" value="1"/>
</dbReference>
<dbReference type="GO" id="GO:0000155">
    <property type="term" value="F:phosphorelay sensor kinase activity"/>
    <property type="evidence" value="ECO:0007669"/>
    <property type="project" value="InterPro"/>
</dbReference>
<organism evidence="17 18">
    <name type="scientific">Halovibrio salipaludis</name>
    <dbReference type="NCBI Taxonomy" id="2032626"/>
    <lineage>
        <taxon>Bacteria</taxon>
        <taxon>Pseudomonadati</taxon>
        <taxon>Pseudomonadota</taxon>
        <taxon>Gammaproteobacteria</taxon>
        <taxon>Oceanospirillales</taxon>
        <taxon>Halomonadaceae</taxon>
        <taxon>Halovibrio</taxon>
    </lineage>
</organism>
<evidence type="ECO:0000256" key="3">
    <source>
        <dbReference type="ARBA" id="ARBA00006434"/>
    </source>
</evidence>
<dbReference type="Gene3D" id="1.10.287.130">
    <property type="match status" value="1"/>
</dbReference>
<feature type="transmembrane region" description="Helical" evidence="14">
    <location>
        <begin position="187"/>
        <end position="214"/>
    </location>
</feature>
<dbReference type="SUPFAM" id="SSF55785">
    <property type="entry name" value="PYP-like sensor domain (PAS domain)"/>
    <property type="match status" value="1"/>
</dbReference>
<dbReference type="CDD" id="cd00156">
    <property type="entry name" value="REC"/>
    <property type="match status" value="1"/>
</dbReference>
<dbReference type="PROSITE" id="PS50283">
    <property type="entry name" value="NA_SOLUT_SYMP_3"/>
    <property type="match status" value="1"/>
</dbReference>
<dbReference type="SMART" id="SM00388">
    <property type="entry name" value="HisKA"/>
    <property type="match status" value="1"/>
</dbReference>
<dbReference type="GO" id="GO:0022857">
    <property type="term" value="F:transmembrane transporter activity"/>
    <property type="evidence" value="ECO:0007669"/>
    <property type="project" value="InterPro"/>
</dbReference>
<dbReference type="InterPro" id="IPR001734">
    <property type="entry name" value="Na/solute_symporter"/>
</dbReference>
<evidence type="ECO:0000256" key="8">
    <source>
        <dbReference type="ARBA" id="ARBA00022777"/>
    </source>
</evidence>
<dbReference type="PANTHER" id="PTHR43047:SF9">
    <property type="entry name" value="HISTIDINE KINASE"/>
    <property type="match status" value="1"/>
</dbReference>
<feature type="transmembrane region" description="Helical" evidence="14">
    <location>
        <begin position="434"/>
        <end position="456"/>
    </location>
</feature>
<feature type="transmembrane region" description="Helical" evidence="14">
    <location>
        <begin position="153"/>
        <end position="175"/>
    </location>
</feature>
<dbReference type="InterPro" id="IPR036097">
    <property type="entry name" value="HisK_dim/P_sf"/>
</dbReference>
<keyword evidence="8 17" id="KW-0418">Kinase</keyword>
<feature type="transmembrane region" description="Helical" evidence="14">
    <location>
        <begin position="320"/>
        <end position="353"/>
    </location>
</feature>
<dbReference type="SUPFAM" id="SSF55874">
    <property type="entry name" value="ATPase domain of HSP90 chaperone/DNA topoisomerase II/histidine kinase"/>
    <property type="match status" value="1"/>
</dbReference>
<evidence type="ECO:0000256" key="4">
    <source>
        <dbReference type="ARBA" id="ARBA00012438"/>
    </source>
</evidence>
<dbReference type="EMBL" id="NSKD01000001">
    <property type="protein sequence ID" value="PAU82411.1"/>
    <property type="molecule type" value="Genomic_DNA"/>
</dbReference>
<dbReference type="SMART" id="SM00387">
    <property type="entry name" value="HATPase_c"/>
    <property type="match status" value="1"/>
</dbReference>
<evidence type="ECO:0000256" key="11">
    <source>
        <dbReference type="PROSITE-ProRule" id="PRU00169"/>
    </source>
</evidence>
<keyword evidence="7 14" id="KW-0812">Transmembrane</keyword>
<evidence type="ECO:0000256" key="10">
    <source>
        <dbReference type="ARBA" id="ARBA00023136"/>
    </source>
</evidence>
<dbReference type="SMART" id="SM00448">
    <property type="entry name" value="REC"/>
    <property type="match status" value="1"/>
</dbReference>
<feature type="domain" description="Histidine kinase" evidence="15">
    <location>
        <begin position="813"/>
        <end position="1025"/>
    </location>
</feature>
<keyword evidence="18" id="KW-1185">Reference proteome</keyword>
<dbReference type="CDD" id="cd00082">
    <property type="entry name" value="HisKA"/>
    <property type="match status" value="1"/>
</dbReference>
<feature type="transmembrane region" description="Helical" evidence="14">
    <location>
        <begin position="236"/>
        <end position="253"/>
    </location>
</feature>
<feature type="region of interest" description="Disordered" evidence="13">
    <location>
        <begin position="1020"/>
        <end position="1039"/>
    </location>
</feature>
<comment type="subcellular location">
    <subcellularLocation>
        <location evidence="2">Membrane</location>
        <topology evidence="2">Multi-pass membrane protein</topology>
    </subcellularLocation>
</comment>
<accession>A0A2A2FA88</accession>
<dbReference type="Gene3D" id="3.40.50.2300">
    <property type="match status" value="1"/>
</dbReference>
<dbReference type="Proteomes" id="UP000218896">
    <property type="component" value="Unassembled WGS sequence"/>
</dbReference>
<dbReference type="FunFam" id="3.30.565.10:FF:000049">
    <property type="entry name" value="Two-component sensor histidine kinase"/>
    <property type="match status" value="1"/>
</dbReference>
<dbReference type="GO" id="GO:0005886">
    <property type="term" value="C:plasma membrane"/>
    <property type="evidence" value="ECO:0007669"/>
    <property type="project" value="TreeGrafter"/>
</dbReference>
<dbReference type="SUPFAM" id="SSF47384">
    <property type="entry name" value="Homodimeric domain of signal transducing histidine kinase"/>
    <property type="match status" value="1"/>
</dbReference>
<feature type="coiled-coil region" evidence="12">
    <location>
        <begin position="751"/>
        <end position="799"/>
    </location>
</feature>
<dbReference type="InterPro" id="IPR004358">
    <property type="entry name" value="Sig_transdc_His_kin-like_C"/>
</dbReference>
<keyword evidence="12" id="KW-0175">Coiled coil</keyword>
<keyword evidence="5 11" id="KW-0597">Phosphoprotein</keyword>
<protein>
    <recommendedName>
        <fullName evidence="4">histidine kinase</fullName>
        <ecNumber evidence="4">2.7.13.3</ecNumber>
    </recommendedName>
</protein>
<dbReference type="InterPro" id="IPR036890">
    <property type="entry name" value="HATPase_C_sf"/>
</dbReference>
<dbReference type="Pfam" id="PF12860">
    <property type="entry name" value="PAS_7"/>
    <property type="match status" value="1"/>
</dbReference>
<comment type="catalytic activity">
    <reaction evidence="1">
        <text>ATP + protein L-histidine = ADP + protein N-phospho-L-histidine.</text>
        <dbReference type="EC" id="2.7.13.3"/>
    </reaction>
</comment>
<feature type="transmembrane region" description="Helical" evidence="14">
    <location>
        <begin position="274"/>
        <end position="291"/>
    </location>
</feature>
<dbReference type="Gene3D" id="1.20.1730.10">
    <property type="entry name" value="Sodium/glucose cotransporter"/>
    <property type="match status" value="1"/>
</dbReference>
<dbReference type="AlphaFoldDB" id="A0A2A2FA88"/>
<dbReference type="InterPro" id="IPR038377">
    <property type="entry name" value="Na/Glc_symporter_sf"/>
</dbReference>
<feature type="transmembrane region" description="Helical" evidence="14">
    <location>
        <begin position="36"/>
        <end position="57"/>
    </location>
</feature>
<feature type="transmembrane region" description="Helical" evidence="14">
    <location>
        <begin position="63"/>
        <end position="84"/>
    </location>
</feature>
<evidence type="ECO:0000256" key="12">
    <source>
        <dbReference type="SAM" id="Coils"/>
    </source>
</evidence>
<dbReference type="InterPro" id="IPR003661">
    <property type="entry name" value="HisK_dim/P_dom"/>
</dbReference>
<evidence type="ECO:0000313" key="17">
    <source>
        <dbReference type="EMBL" id="PAU82411.1"/>
    </source>
</evidence>
<feature type="modified residue" description="4-aspartylphosphate" evidence="11">
    <location>
        <position position="1094"/>
    </location>
</feature>
<dbReference type="Gene3D" id="3.30.565.10">
    <property type="entry name" value="Histidine kinase-like ATPase, C-terminal domain"/>
    <property type="match status" value="1"/>
</dbReference>
<dbReference type="GO" id="GO:0009927">
    <property type="term" value="F:histidine phosphotransfer kinase activity"/>
    <property type="evidence" value="ECO:0007669"/>
    <property type="project" value="TreeGrafter"/>
</dbReference>